<evidence type="ECO:0000313" key="1">
    <source>
        <dbReference type="EMBL" id="MFD2213208.1"/>
    </source>
</evidence>
<name>A0ABW5BSU6_9BACI</name>
<reference evidence="2" key="1">
    <citation type="journal article" date="2019" name="Int. J. Syst. Evol. Microbiol.">
        <title>The Global Catalogue of Microorganisms (GCM) 10K type strain sequencing project: providing services to taxonomists for standard genome sequencing and annotation.</title>
        <authorList>
            <consortium name="The Broad Institute Genomics Platform"/>
            <consortium name="The Broad Institute Genome Sequencing Center for Infectious Disease"/>
            <person name="Wu L."/>
            <person name="Ma J."/>
        </authorList>
    </citation>
    <scope>NUCLEOTIDE SEQUENCE [LARGE SCALE GENOMIC DNA]</scope>
    <source>
        <strain evidence="2">CGMCC 1.15474</strain>
    </source>
</reference>
<dbReference type="Proteomes" id="UP001597318">
    <property type="component" value="Unassembled WGS sequence"/>
</dbReference>
<gene>
    <name evidence="1" type="ORF">ACFSKK_05695</name>
</gene>
<dbReference type="RefSeq" id="WP_247341254.1">
    <property type="nucleotide sequence ID" value="NZ_CP095550.1"/>
</dbReference>
<protein>
    <recommendedName>
        <fullName evidence="3">YfhD family protein</fullName>
    </recommendedName>
</protein>
<keyword evidence="2" id="KW-1185">Reference proteome</keyword>
<proteinExistence type="predicted"/>
<sequence>MTKKKNMKSKDMQNHKKPMETDILQEEFGQETGDVNASKLFEAIAGNEKAEKKEGKRKK</sequence>
<comment type="caution">
    <text evidence="1">The sequence shown here is derived from an EMBL/GenBank/DDBJ whole genome shotgun (WGS) entry which is preliminary data.</text>
</comment>
<dbReference type="EMBL" id="JBHUIK010000001">
    <property type="protein sequence ID" value="MFD2213208.1"/>
    <property type="molecule type" value="Genomic_DNA"/>
</dbReference>
<organism evidence="1 2">
    <name type="scientific">Metabacillus endolithicus</name>
    <dbReference type="NCBI Taxonomy" id="1535204"/>
    <lineage>
        <taxon>Bacteria</taxon>
        <taxon>Bacillati</taxon>
        <taxon>Bacillota</taxon>
        <taxon>Bacilli</taxon>
        <taxon>Bacillales</taxon>
        <taxon>Bacillaceae</taxon>
        <taxon>Metabacillus</taxon>
    </lineage>
</organism>
<evidence type="ECO:0000313" key="2">
    <source>
        <dbReference type="Proteomes" id="UP001597318"/>
    </source>
</evidence>
<evidence type="ECO:0008006" key="3">
    <source>
        <dbReference type="Google" id="ProtNLM"/>
    </source>
</evidence>
<accession>A0ABW5BSU6</accession>